<dbReference type="KEGG" id="rcf:Poly24_11870"/>
<name>A0A518JPL4_9BACT</name>
<gene>
    <name evidence="1" type="ORF">Poly24_11870</name>
</gene>
<evidence type="ECO:0000313" key="1">
    <source>
        <dbReference type="EMBL" id="QDV67487.1"/>
    </source>
</evidence>
<protein>
    <submittedName>
        <fullName evidence="1">Uncharacterized protein</fullName>
    </submittedName>
</protein>
<organism evidence="1 2">
    <name type="scientific">Rosistilla carotiformis</name>
    <dbReference type="NCBI Taxonomy" id="2528017"/>
    <lineage>
        <taxon>Bacteria</taxon>
        <taxon>Pseudomonadati</taxon>
        <taxon>Planctomycetota</taxon>
        <taxon>Planctomycetia</taxon>
        <taxon>Pirellulales</taxon>
        <taxon>Pirellulaceae</taxon>
        <taxon>Rosistilla</taxon>
    </lineage>
</organism>
<evidence type="ECO:0000313" key="2">
    <source>
        <dbReference type="Proteomes" id="UP000315082"/>
    </source>
</evidence>
<reference evidence="1 2" key="1">
    <citation type="submission" date="2019-02" db="EMBL/GenBank/DDBJ databases">
        <title>Deep-cultivation of Planctomycetes and their phenomic and genomic characterization uncovers novel biology.</title>
        <authorList>
            <person name="Wiegand S."/>
            <person name="Jogler M."/>
            <person name="Boedeker C."/>
            <person name="Pinto D."/>
            <person name="Vollmers J."/>
            <person name="Rivas-Marin E."/>
            <person name="Kohn T."/>
            <person name="Peeters S.H."/>
            <person name="Heuer A."/>
            <person name="Rast P."/>
            <person name="Oberbeckmann S."/>
            <person name="Bunk B."/>
            <person name="Jeske O."/>
            <person name="Meyerdierks A."/>
            <person name="Storesund J.E."/>
            <person name="Kallscheuer N."/>
            <person name="Luecker S."/>
            <person name="Lage O.M."/>
            <person name="Pohl T."/>
            <person name="Merkel B.J."/>
            <person name="Hornburger P."/>
            <person name="Mueller R.-W."/>
            <person name="Bruemmer F."/>
            <person name="Labrenz M."/>
            <person name="Spormann A.M."/>
            <person name="Op den Camp H."/>
            <person name="Overmann J."/>
            <person name="Amann R."/>
            <person name="Jetten M.S.M."/>
            <person name="Mascher T."/>
            <person name="Medema M.H."/>
            <person name="Devos D.P."/>
            <person name="Kaster A.-K."/>
            <person name="Ovreas L."/>
            <person name="Rohde M."/>
            <person name="Galperin M.Y."/>
            <person name="Jogler C."/>
        </authorList>
    </citation>
    <scope>NUCLEOTIDE SEQUENCE [LARGE SCALE GENOMIC DNA]</scope>
    <source>
        <strain evidence="1 2">Poly24</strain>
    </source>
</reference>
<dbReference type="Proteomes" id="UP000315082">
    <property type="component" value="Chromosome"/>
</dbReference>
<sequence length="61" mass="6676">MATSMPLADLVPFSDKRRVKVHVLQSLSEVVESNACLPLKARVAERKARFVLSQTGKVAPV</sequence>
<keyword evidence="2" id="KW-1185">Reference proteome</keyword>
<dbReference type="EMBL" id="CP036348">
    <property type="protein sequence ID" value="QDV67487.1"/>
    <property type="molecule type" value="Genomic_DNA"/>
</dbReference>
<accession>A0A518JPL4</accession>
<dbReference type="AlphaFoldDB" id="A0A518JPL4"/>
<proteinExistence type="predicted"/>